<feature type="region of interest" description="Disordered" evidence="1">
    <location>
        <begin position="262"/>
        <end position="282"/>
    </location>
</feature>
<dbReference type="InterPro" id="IPR046331">
    <property type="entry name" value="GPAM1-like"/>
</dbReference>
<accession>A0A3N4I796</accession>
<feature type="compositionally biased region" description="Acidic residues" evidence="1">
    <location>
        <begin position="59"/>
        <end position="68"/>
    </location>
</feature>
<evidence type="ECO:0000313" key="3">
    <source>
        <dbReference type="EMBL" id="RPA81347.1"/>
    </source>
</evidence>
<sequence>MSPIRKPQGPQRPVAGPTIGPTMPPAPLDQRPSQPANPPPEDSDSDDDFGPLPPGASRDDDDSSDDDGFGPQLPTGDSAAEEAAALARLSSHATSTATIDKNKPVRDAWMLAPPTSSDIGSRMDPTKLKNRKFQTGKGARAPHGGGSGSSGPGSLWTETPDQKAARLRDEMLGIKRPAQQGVEDEGVPGDAAKRRKKVAEEEETARRVAEYTEKFRGKALVKEHQEGRKGRTDVEESDDPSKRGFDWEKDIKRGVRIGEKQKADMLKRAGGMGDRFSKGKFL</sequence>
<dbReference type="PANTHER" id="PTHR46370:SF1">
    <property type="entry name" value="GPALPP MOTIFS-CONTAINING PROTEIN 1"/>
    <property type="match status" value="1"/>
</dbReference>
<dbReference type="Pfam" id="PF12572">
    <property type="entry name" value="DUF3752"/>
    <property type="match status" value="1"/>
</dbReference>
<dbReference type="OrthoDB" id="73491at2759"/>
<dbReference type="AlphaFoldDB" id="A0A3N4I796"/>
<dbReference type="PANTHER" id="PTHR46370">
    <property type="entry name" value="GPALPP MOTIFS-CONTAINING PROTEIN 1"/>
    <property type="match status" value="1"/>
</dbReference>
<evidence type="ECO:0000259" key="2">
    <source>
        <dbReference type="Pfam" id="PF12572"/>
    </source>
</evidence>
<reference evidence="3 4" key="1">
    <citation type="journal article" date="2018" name="Nat. Ecol. Evol.">
        <title>Pezizomycetes genomes reveal the molecular basis of ectomycorrhizal truffle lifestyle.</title>
        <authorList>
            <person name="Murat C."/>
            <person name="Payen T."/>
            <person name="Noel B."/>
            <person name="Kuo A."/>
            <person name="Morin E."/>
            <person name="Chen J."/>
            <person name="Kohler A."/>
            <person name="Krizsan K."/>
            <person name="Balestrini R."/>
            <person name="Da Silva C."/>
            <person name="Montanini B."/>
            <person name="Hainaut M."/>
            <person name="Levati E."/>
            <person name="Barry K.W."/>
            <person name="Belfiori B."/>
            <person name="Cichocki N."/>
            <person name="Clum A."/>
            <person name="Dockter R.B."/>
            <person name="Fauchery L."/>
            <person name="Guy J."/>
            <person name="Iotti M."/>
            <person name="Le Tacon F."/>
            <person name="Lindquist E.A."/>
            <person name="Lipzen A."/>
            <person name="Malagnac F."/>
            <person name="Mello A."/>
            <person name="Molinier V."/>
            <person name="Miyauchi S."/>
            <person name="Poulain J."/>
            <person name="Riccioni C."/>
            <person name="Rubini A."/>
            <person name="Sitrit Y."/>
            <person name="Splivallo R."/>
            <person name="Traeger S."/>
            <person name="Wang M."/>
            <person name="Zifcakova L."/>
            <person name="Wipf D."/>
            <person name="Zambonelli A."/>
            <person name="Paolocci F."/>
            <person name="Nowrousian M."/>
            <person name="Ottonello S."/>
            <person name="Baldrian P."/>
            <person name="Spatafora J.W."/>
            <person name="Henrissat B."/>
            <person name="Nagy L.G."/>
            <person name="Aury J.M."/>
            <person name="Wincker P."/>
            <person name="Grigoriev I.V."/>
            <person name="Bonfante P."/>
            <person name="Martin F.M."/>
        </authorList>
    </citation>
    <scope>NUCLEOTIDE SEQUENCE [LARGE SCALE GENOMIC DNA]</scope>
    <source>
        <strain evidence="3 4">RN42</strain>
    </source>
</reference>
<feature type="compositionally biased region" description="Basic and acidic residues" evidence="1">
    <location>
        <begin position="160"/>
        <end position="173"/>
    </location>
</feature>
<gene>
    <name evidence="3" type="ORF">BJ508DRAFT_414790</name>
</gene>
<dbReference type="Proteomes" id="UP000275078">
    <property type="component" value="Unassembled WGS sequence"/>
</dbReference>
<feature type="domain" description="DUF3752" evidence="2">
    <location>
        <begin position="113"/>
        <end position="277"/>
    </location>
</feature>
<proteinExistence type="predicted"/>
<feature type="compositionally biased region" description="Low complexity" evidence="1">
    <location>
        <begin position="81"/>
        <end position="97"/>
    </location>
</feature>
<keyword evidence="4" id="KW-1185">Reference proteome</keyword>
<protein>
    <recommendedName>
        <fullName evidence="2">DUF3752 domain-containing protein</fullName>
    </recommendedName>
</protein>
<feature type="region of interest" description="Disordered" evidence="1">
    <location>
        <begin position="219"/>
        <end position="247"/>
    </location>
</feature>
<name>A0A3N4I796_ASCIM</name>
<evidence type="ECO:0000313" key="4">
    <source>
        <dbReference type="Proteomes" id="UP000275078"/>
    </source>
</evidence>
<organism evidence="3 4">
    <name type="scientific">Ascobolus immersus RN42</name>
    <dbReference type="NCBI Taxonomy" id="1160509"/>
    <lineage>
        <taxon>Eukaryota</taxon>
        <taxon>Fungi</taxon>
        <taxon>Dikarya</taxon>
        <taxon>Ascomycota</taxon>
        <taxon>Pezizomycotina</taxon>
        <taxon>Pezizomycetes</taxon>
        <taxon>Pezizales</taxon>
        <taxon>Ascobolaceae</taxon>
        <taxon>Ascobolus</taxon>
    </lineage>
</organism>
<dbReference type="InterPro" id="IPR022226">
    <property type="entry name" value="DUF3752"/>
</dbReference>
<evidence type="ECO:0000256" key="1">
    <source>
        <dbReference type="SAM" id="MobiDB-lite"/>
    </source>
</evidence>
<feature type="region of interest" description="Disordered" evidence="1">
    <location>
        <begin position="1"/>
        <end position="206"/>
    </location>
</feature>
<dbReference type="EMBL" id="ML119680">
    <property type="protein sequence ID" value="RPA81347.1"/>
    <property type="molecule type" value="Genomic_DNA"/>
</dbReference>